<comment type="caution">
    <text evidence="9">The sequence shown here is derived from an EMBL/GenBank/DDBJ whole genome shotgun (WGS) entry which is preliminary data.</text>
</comment>
<dbReference type="Gene3D" id="1.20.140.10">
    <property type="entry name" value="Butyryl-CoA Dehydrogenase, subunit A, domain 3"/>
    <property type="match status" value="1"/>
</dbReference>
<proteinExistence type="inferred from homology"/>
<dbReference type="InterPro" id="IPR009100">
    <property type="entry name" value="AcylCoA_DH/oxidase_NM_dom_sf"/>
</dbReference>
<dbReference type="InterPro" id="IPR009075">
    <property type="entry name" value="AcylCo_DH/oxidase_C"/>
</dbReference>
<evidence type="ECO:0000256" key="5">
    <source>
        <dbReference type="RuleBase" id="RU362125"/>
    </source>
</evidence>
<dbReference type="Pfam" id="PF02771">
    <property type="entry name" value="Acyl-CoA_dh_N"/>
    <property type="match status" value="1"/>
</dbReference>
<dbReference type="InterPro" id="IPR013786">
    <property type="entry name" value="AcylCoA_DH/ox_N"/>
</dbReference>
<dbReference type="EMBL" id="JBHMCT010000009">
    <property type="protein sequence ID" value="MFB9555930.1"/>
    <property type="molecule type" value="Genomic_DNA"/>
</dbReference>
<gene>
    <name evidence="9" type="ORF">ACFFTP_17255</name>
</gene>
<dbReference type="Pfam" id="PF02770">
    <property type="entry name" value="Acyl-CoA_dh_M"/>
    <property type="match status" value="1"/>
</dbReference>
<dbReference type="Proteomes" id="UP001589716">
    <property type="component" value="Unassembled WGS sequence"/>
</dbReference>
<evidence type="ECO:0000256" key="1">
    <source>
        <dbReference type="ARBA" id="ARBA00001974"/>
    </source>
</evidence>
<protein>
    <submittedName>
        <fullName evidence="9">Acyl-CoA dehydrogenase family protein</fullName>
        <ecNumber evidence="9">1.-.-.-</ecNumber>
    </submittedName>
</protein>
<dbReference type="GO" id="GO:0016491">
    <property type="term" value="F:oxidoreductase activity"/>
    <property type="evidence" value="ECO:0007669"/>
    <property type="project" value="UniProtKB-KW"/>
</dbReference>
<sequence length="375" mass="38595">MSDPSGGRSARADAEQLATELIGDRADAWDRAGELPLDLLRELGGKGVLCAQVPAEHGGLGLSSADNGELTAHVGSLCSSVRSVMTSQGMAAWTVERLGSEEQKAHYLSLLTSGRLAGVAFSEPGAGSDLGAMTTTLRTEGDTLVLDGRKAWITVGAYADLLVVFGRHGAGAGAVVVPTDAPGVTVERVADPMGCRAAGHANVTFDDVRLPADSLLGGAGLPVDWLVTSALTFGRVSVAWGCVGILRACLRAAASHAATRRQFGSPLADHQLVARHLAELHVAQEASARCCEQASRCWDENSPELVTSAVTAKHLAAGNAARGATAAVQVLASAGAQDGGPVARAYRDAKLMEIIEGSNEISQLLLGKHALAVWS</sequence>
<dbReference type="PANTHER" id="PTHR43884:SF12">
    <property type="entry name" value="ISOVALERYL-COA DEHYDROGENASE, MITOCHONDRIAL-RELATED"/>
    <property type="match status" value="1"/>
</dbReference>
<dbReference type="Gene3D" id="1.10.540.10">
    <property type="entry name" value="Acyl-CoA dehydrogenase/oxidase, N-terminal domain"/>
    <property type="match status" value="1"/>
</dbReference>
<dbReference type="InterPro" id="IPR006091">
    <property type="entry name" value="Acyl-CoA_Oxase/DH_mid-dom"/>
</dbReference>
<reference evidence="9 10" key="1">
    <citation type="submission" date="2024-09" db="EMBL/GenBank/DDBJ databases">
        <authorList>
            <person name="Sun Q."/>
            <person name="Mori K."/>
        </authorList>
    </citation>
    <scope>NUCLEOTIDE SEQUENCE [LARGE SCALE GENOMIC DNA]</scope>
    <source>
        <strain evidence="9 10">JCM 4414</strain>
    </source>
</reference>
<dbReference type="Gene3D" id="2.40.110.10">
    <property type="entry name" value="Butyryl-CoA Dehydrogenase, subunit A, domain 2"/>
    <property type="match status" value="1"/>
</dbReference>
<feature type="domain" description="Acyl-CoA oxidase/dehydrogenase middle" evidence="7">
    <location>
        <begin position="119"/>
        <end position="208"/>
    </location>
</feature>
<dbReference type="RefSeq" id="WP_345485517.1">
    <property type="nucleotide sequence ID" value="NZ_BAAAWU010000001.1"/>
</dbReference>
<comment type="cofactor">
    <cofactor evidence="1 5">
        <name>FAD</name>
        <dbReference type="ChEBI" id="CHEBI:57692"/>
    </cofactor>
</comment>
<keyword evidence="4 5" id="KW-0274">FAD</keyword>
<dbReference type="InterPro" id="IPR037069">
    <property type="entry name" value="AcylCoA_DH/ox_N_sf"/>
</dbReference>
<dbReference type="SUPFAM" id="SSF56645">
    <property type="entry name" value="Acyl-CoA dehydrogenase NM domain-like"/>
    <property type="match status" value="1"/>
</dbReference>
<evidence type="ECO:0000259" key="6">
    <source>
        <dbReference type="Pfam" id="PF00441"/>
    </source>
</evidence>
<evidence type="ECO:0000259" key="7">
    <source>
        <dbReference type="Pfam" id="PF02770"/>
    </source>
</evidence>
<keyword evidence="5 9" id="KW-0560">Oxidoreductase</keyword>
<dbReference type="InterPro" id="IPR046373">
    <property type="entry name" value="Acyl-CoA_Oxase/DH_mid-dom_sf"/>
</dbReference>
<dbReference type="EC" id="1.-.-.-" evidence="9"/>
<comment type="similarity">
    <text evidence="2 5">Belongs to the acyl-CoA dehydrogenase family.</text>
</comment>
<organism evidence="9 10">
    <name type="scientific">Streptomyces roseoviridis</name>
    <dbReference type="NCBI Taxonomy" id="67361"/>
    <lineage>
        <taxon>Bacteria</taxon>
        <taxon>Bacillati</taxon>
        <taxon>Actinomycetota</taxon>
        <taxon>Actinomycetes</taxon>
        <taxon>Kitasatosporales</taxon>
        <taxon>Streptomycetaceae</taxon>
        <taxon>Streptomyces</taxon>
    </lineage>
</organism>
<dbReference type="SUPFAM" id="SSF47203">
    <property type="entry name" value="Acyl-CoA dehydrogenase C-terminal domain-like"/>
    <property type="match status" value="1"/>
</dbReference>
<dbReference type="InterPro" id="IPR036250">
    <property type="entry name" value="AcylCo_DH-like_C"/>
</dbReference>
<feature type="domain" description="Acyl-CoA dehydrogenase/oxidase N-terminal" evidence="8">
    <location>
        <begin position="10"/>
        <end position="114"/>
    </location>
</feature>
<dbReference type="Pfam" id="PF00441">
    <property type="entry name" value="Acyl-CoA_dh_1"/>
    <property type="match status" value="1"/>
</dbReference>
<evidence type="ECO:0000256" key="2">
    <source>
        <dbReference type="ARBA" id="ARBA00009347"/>
    </source>
</evidence>
<feature type="domain" description="Acyl-CoA dehydrogenase/oxidase C-terminal" evidence="6">
    <location>
        <begin position="227"/>
        <end position="369"/>
    </location>
</feature>
<keyword evidence="3 5" id="KW-0285">Flavoprotein</keyword>
<evidence type="ECO:0000256" key="3">
    <source>
        <dbReference type="ARBA" id="ARBA00022630"/>
    </source>
</evidence>
<evidence type="ECO:0000313" key="10">
    <source>
        <dbReference type="Proteomes" id="UP001589716"/>
    </source>
</evidence>
<evidence type="ECO:0000313" key="9">
    <source>
        <dbReference type="EMBL" id="MFB9555930.1"/>
    </source>
</evidence>
<evidence type="ECO:0000256" key="4">
    <source>
        <dbReference type="ARBA" id="ARBA00022827"/>
    </source>
</evidence>
<name>A0ABV5QR09_9ACTN</name>
<keyword evidence="10" id="KW-1185">Reference proteome</keyword>
<dbReference type="PANTHER" id="PTHR43884">
    <property type="entry name" value="ACYL-COA DEHYDROGENASE"/>
    <property type="match status" value="1"/>
</dbReference>
<evidence type="ECO:0000259" key="8">
    <source>
        <dbReference type="Pfam" id="PF02771"/>
    </source>
</evidence>
<dbReference type="CDD" id="cd00567">
    <property type="entry name" value="ACAD"/>
    <property type="match status" value="1"/>
</dbReference>
<accession>A0ABV5QR09</accession>